<feature type="compositionally biased region" description="Low complexity" evidence="3">
    <location>
        <begin position="242"/>
        <end position="254"/>
    </location>
</feature>
<sequence>MSQTNCTQCGALCGGQEGVSRTLPSNELSGGVPSKGRVGELEQEILRLQDERETLNTNLKNVTEQKTAVELELAKAQLDLQNAKDMVDELRSALSQIRNSDATQLQLDMQSLAEKLIAETATRSEIEHAKFQIESELEDLSAKLFEEANTMVATEKKLRLEAERKHTILKRKLMEVQGLTNSQKEQLDDLKSRLVQTADEKDKESAERIRMEKERDELELALMDGSISGSPRSSYRLSKNGSNRLSLSSVPSDSAYDSSCSEYECGSSESELTFHLGDFRFDEFKEFLETPTNPKSLLSTKFMKRVAAEDIEPAMRFESFNVRSWFQQRKLANATQSGTLIIESVNIGSPVSSPVSSPSKPSIPAITTDSCNLCLQHINTPNMYRIRYDDSDSEPKDICAYCRERLFSVCEFYTFVRLVHSNIIKGTPQRLYLEAARLRLKMFLGRIGSNVDTDGMDEVRESNALATK</sequence>
<dbReference type="Pfam" id="PF25555">
    <property type="entry name" value="RAB3A-like_C"/>
    <property type="match status" value="1"/>
</dbReference>
<dbReference type="GO" id="GO:0070319">
    <property type="term" value="C:Golgi to plasma membrane transport vesicle"/>
    <property type="evidence" value="ECO:0007669"/>
    <property type="project" value="TreeGrafter"/>
</dbReference>
<gene>
    <name evidence="5" type="ORF">K493DRAFT_314751</name>
</gene>
<dbReference type="Gene3D" id="6.10.140.910">
    <property type="match status" value="1"/>
</dbReference>
<dbReference type="InterPro" id="IPR040351">
    <property type="entry name" value="RAB3IL/RAB3IP/Sec2"/>
</dbReference>
<dbReference type="GO" id="GO:0006887">
    <property type="term" value="P:exocytosis"/>
    <property type="evidence" value="ECO:0007669"/>
    <property type="project" value="TreeGrafter"/>
</dbReference>
<feature type="compositionally biased region" description="Polar residues" evidence="3">
    <location>
        <begin position="227"/>
        <end position="241"/>
    </location>
</feature>
<evidence type="ECO:0000256" key="2">
    <source>
        <dbReference type="SAM" id="Coils"/>
    </source>
</evidence>
<dbReference type="PANTHER" id="PTHR14430">
    <property type="entry name" value="RABIN3-RELATED"/>
    <property type="match status" value="1"/>
</dbReference>
<organism evidence="5 6">
    <name type="scientific">Basidiobolus meristosporus CBS 931.73</name>
    <dbReference type="NCBI Taxonomy" id="1314790"/>
    <lineage>
        <taxon>Eukaryota</taxon>
        <taxon>Fungi</taxon>
        <taxon>Fungi incertae sedis</taxon>
        <taxon>Zoopagomycota</taxon>
        <taxon>Entomophthoromycotina</taxon>
        <taxon>Basidiobolomycetes</taxon>
        <taxon>Basidiobolales</taxon>
        <taxon>Basidiobolaceae</taxon>
        <taxon>Basidiobolus</taxon>
    </lineage>
</organism>
<reference evidence="5 6" key="1">
    <citation type="submission" date="2016-07" db="EMBL/GenBank/DDBJ databases">
        <title>Pervasive Adenine N6-methylation of Active Genes in Fungi.</title>
        <authorList>
            <consortium name="DOE Joint Genome Institute"/>
            <person name="Mondo S.J."/>
            <person name="Dannebaum R.O."/>
            <person name="Kuo R.C."/>
            <person name="Labutti K."/>
            <person name="Haridas S."/>
            <person name="Kuo A."/>
            <person name="Salamov A."/>
            <person name="Ahrendt S.R."/>
            <person name="Lipzen A."/>
            <person name="Sullivan W."/>
            <person name="Andreopoulos W.B."/>
            <person name="Clum A."/>
            <person name="Lindquist E."/>
            <person name="Daum C."/>
            <person name="Ramamoorthy G.K."/>
            <person name="Gryganskyi A."/>
            <person name="Culley D."/>
            <person name="Magnuson J.K."/>
            <person name="James T.Y."/>
            <person name="O'Malley M.A."/>
            <person name="Stajich J.E."/>
            <person name="Spatafora J.W."/>
            <person name="Visel A."/>
            <person name="Grigoriev I.V."/>
        </authorList>
    </citation>
    <scope>NUCLEOTIDE SEQUENCE [LARGE SCALE GENOMIC DNA]</scope>
    <source>
        <strain evidence="5 6">CBS 931.73</strain>
    </source>
</reference>
<dbReference type="OrthoDB" id="5560525at2759"/>
<evidence type="ECO:0000256" key="3">
    <source>
        <dbReference type="SAM" id="MobiDB-lite"/>
    </source>
</evidence>
<name>A0A1Y1YD51_9FUNG</name>
<dbReference type="GO" id="GO:0005085">
    <property type="term" value="F:guanyl-nucleotide exchange factor activity"/>
    <property type="evidence" value="ECO:0007669"/>
    <property type="project" value="InterPro"/>
</dbReference>
<proteinExistence type="predicted"/>
<dbReference type="FunCoup" id="A0A1Y1YD51">
    <property type="interactions" value="9"/>
</dbReference>
<dbReference type="InterPro" id="IPR009449">
    <property type="entry name" value="Sec2_N"/>
</dbReference>
<evidence type="ECO:0000313" key="6">
    <source>
        <dbReference type="Proteomes" id="UP000193498"/>
    </source>
</evidence>
<dbReference type="Proteomes" id="UP000193498">
    <property type="component" value="Unassembled WGS sequence"/>
</dbReference>
<dbReference type="GO" id="GO:0051286">
    <property type="term" value="C:cell tip"/>
    <property type="evidence" value="ECO:0007669"/>
    <property type="project" value="TreeGrafter"/>
</dbReference>
<feature type="region of interest" description="Disordered" evidence="3">
    <location>
        <begin position="221"/>
        <end position="254"/>
    </location>
</feature>
<feature type="coiled-coil region" evidence="2">
    <location>
        <begin position="38"/>
        <end position="100"/>
    </location>
</feature>
<feature type="coiled-coil region" evidence="2">
    <location>
        <begin position="180"/>
        <end position="221"/>
    </location>
</feature>
<dbReference type="SUPFAM" id="SSF144284">
    <property type="entry name" value="Sec2 N-terminal region"/>
    <property type="match status" value="1"/>
</dbReference>
<evidence type="ECO:0000313" key="5">
    <source>
        <dbReference type="EMBL" id="ORX95951.1"/>
    </source>
</evidence>
<feature type="domain" description="GDP/GTP exchange factor Sec2 N-terminal" evidence="4">
    <location>
        <begin position="63"/>
        <end position="196"/>
    </location>
</feature>
<dbReference type="PANTHER" id="PTHR14430:SF0">
    <property type="entry name" value="SEC2P DOMAIN-CONTAINING PROTEIN"/>
    <property type="match status" value="1"/>
</dbReference>
<comment type="caution">
    <text evidence="5">The sequence shown here is derived from an EMBL/GenBank/DDBJ whole genome shotgun (WGS) entry which is preliminary data.</text>
</comment>
<dbReference type="STRING" id="1314790.A0A1Y1YD51"/>
<dbReference type="AlphaFoldDB" id="A0A1Y1YD51"/>
<keyword evidence="6" id="KW-1185">Reference proteome</keyword>
<dbReference type="Pfam" id="PF06428">
    <property type="entry name" value="Sec2p"/>
    <property type="match status" value="1"/>
</dbReference>
<evidence type="ECO:0000256" key="1">
    <source>
        <dbReference type="ARBA" id="ARBA00023054"/>
    </source>
</evidence>
<dbReference type="CDD" id="cd21044">
    <property type="entry name" value="Rab11BD_RAB3IP_like"/>
    <property type="match status" value="1"/>
</dbReference>
<protein>
    <recommendedName>
        <fullName evidence="4">GDP/GTP exchange factor Sec2 N-terminal domain-containing protein</fullName>
    </recommendedName>
</protein>
<accession>A0A1Y1YD51</accession>
<dbReference type="InParanoid" id="A0A1Y1YD51"/>
<keyword evidence="1 2" id="KW-0175">Coiled coil</keyword>
<dbReference type="EMBL" id="MCFE01000164">
    <property type="protein sequence ID" value="ORX95951.1"/>
    <property type="molecule type" value="Genomic_DNA"/>
</dbReference>
<evidence type="ECO:0000259" key="4">
    <source>
        <dbReference type="Pfam" id="PF06428"/>
    </source>
</evidence>